<dbReference type="EMBL" id="BGZK01000555">
    <property type="protein sequence ID" value="GBP49979.1"/>
    <property type="molecule type" value="Genomic_DNA"/>
</dbReference>
<proteinExistence type="predicted"/>
<accession>A0A4C1WHX8</accession>
<dbReference type="AlphaFoldDB" id="A0A4C1WHX8"/>
<name>A0A4C1WHX8_EUMVA</name>
<evidence type="ECO:0000313" key="1">
    <source>
        <dbReference type="EMBL" id="GBP49979.1"/>
    </source>
</evidence>
<keyword evidence="2" id="KW-1185">Reference proteome</keyword>
<organism evidence="1 2">
    <name type="scientific">Eumeta variegata</name>
    <name type="common">Bagworm moth</name>
    <name type="synonym">Eumeta japonica</name>
    <dbReference type="NCBI Taxonomy" id="151549"/>
    <lineage>
        <taxon>Eukaryota</taxon>
        <taxon>Metazoa</taxon>
        <taxon>Ecdysozoa</taxon>
        <taxon>Arthropoda</taxon>
        <taxon>Hexapoda</taxon>
        <taxon>Insecta</taxon>
        <taxon>Pterygota</taxon>
        <taxon>Neoptera</taxon>
        <taxon>Endopterygota</taxon>
        <taxon>Lepidoptera</taxon>
        <taxon>Glossata</taxon>
        <taxon>Ditrysia</taxon>
        <taxon>Tineoidea</taxon>
        <taxon>Psychidae</taxon>
        <taxon>Oiketicinae</taxon>
        <taxon>Eumeta</taxon>
    </lineage>
</organism>
<evidence type="ECO:0000313" key="2">
    <source>
        <dbReference type="Proteomes" id="UP000299102"/>
    </source>
</evidence>
<dbReference type="Proteomes" id="UP000299102">
    <property type="component" value="Unassembled WGS sequence"/>
</dbReference>
<sequence length="240" mass="27009">MKLNVSKTEVMVFGRCESTTECDTYGRGENRGKSLYTWVIHTLICGSVSWVWQKKNESRINAMEMRSLRSMCGVSRKNRIINNDVRERCGLKEDEVTRVKRKVLPPGRPPGVPDQLGLGGAGGAGGAPRGWLGLITAAAARPAVRHARHADVPCQNFKRCNDRRVNFDRPERTASKPEEHLLAVDDLTLVSARARAPAGERVLVRPHTTLDPRSLINRHFFMIKNRESSLKRVQLTRTYL</sequence>
<gene>
    <name evidence="1" type="ORF">EVAR_37064_1</name>
</gene>
<protein>
    <submittedName>
        <fullName evidence="1">Uncharacterized protein</fullName>
    </submittedName>
</protein>
<comment type="caution">
    <text evidence="1">The sequence shown here is derived from an EMBL/GenBank/DDBJ whole genome shotgun (WGS) entry which is preliminary data.</text>
</comment>
<reference evidence="1 2" key="1">
    <citation type="journal article" date="2019" name="Commun. Biol.">
        <title>The bagworm genome reveals a unique fibroin gene that provides high tensile strength.</title>
        <authorList>
            <person name="Kono N."/>
            <person name="Nakamura H."/>
            <person name="Ohtoshi R."/>
            <person name="Tomita M."/>
            <person name="Numata K."/>
            <person name="Arakawa K."/>
        </authorList>
    </citation>
    <scope>NUCLEOTIDE SEQUENCE [LARGE SCALE GENOMIC DNA]</scope>
</reference>
<dbReference type="OrthoDB" id="348678at2759"/>